<evidence type="ECO:0000259" key="6">
    <source>
        <dbReference type="PROSITE" id="PS50157"/>
    </source>
</evidence>
<evidence type="ECO:0000256" key="2">
    <source>
        <dbReference type="ARBA" id="ARBA00022737"/>
    </source>
</evidence>
<dbReference type="InterPro" id="IPR036236">
    <property type="entry name" value="Znf_C2H2_sf"/>
</dbReference>
<keyword evidence="4" id="KW-0862">Zinc</keyword>
<dbReference type="SMART" id="SM00355">
    <property type="entry name" value="ZnF_C2H2"/>
    <property type="match status" value="6"/>
</dbReference>
<evidence type="ECO:0000256" key="4">
    <source>
        <dbReference type="ARBA" id="ARBA00022833"/>
    </source>
</evidence>
<dbReference type="Pfam" id="PF00096">
    <property type="entry name" value="zf-C2H2"/>
    <property type="match status" value="2"/>
</dbReference>
<feature type="domain" description="C2H2-type" evidence="6">
    <location>
        <begin position="166"/>
        <end position="194"/>
    </location>
</feature>
<dbReference type="PANTHER" id="PTHR24379">
    <property type="entry name" value="KRAB AND ZINC FINGER DOMAIN-CONTAINING"/>
    <property type="match status" value="1"/>
</dbReference>
<name>A0A9J7EMG6_SPOLT</name>
<reference evidence="8" key="1">
    <citation type="submission" date="2025-08" db="UniProtKB">
        <authorList>
            <consortium name="RefSeq"/>
        </authorList>
    </citation>
    <scope>IDENTIFICATION</scope>
    <source>
        <strain evidence="8">Ishihara</strain>
        <tissue evidence="8">Whole body</tissue>
    </source>
</reference>
<feature type="domain" description="C2H2-type" evidence="6">
    <location>
        <begin position="79"/>
        <end position="107"/>
    </location>
</feature>
<dbReference type="GO" id="GO:0008270">
    <property type="term" value="F:zinc ion binding"/>
    <property type="evidence" value="ECO:0007669"/>
    <property type="project" value="UniProtKB-KW"/>
</dbReference>
<evidence type="ECO:0000256" key="5">
    <source>
        <dbReference type="PROSITE-ProRule" id="PRU00042"/>
    </source>
</evidence>
<evidence type="ECO:0000313" key="7">
    <source>
        <dbReference type="Proteomes" id="UP000301870"/>
    </source>
</evidence>
<evidence type="ECO:0000256" key="3">
    <source>
        <dbReference type="ARBA" id="ARBA00022771"/>
    </source>
</evidence>
<dbReference type="SUPFAM" id="SSF57667">
    <property type="entry name" value="beta-beta-alpha zinc fingers"/>
    <property type="match status" value="2"/>
</dbReference>
<dbReference type="AlphaFoldDB" id="A0A9J7EMG6"/>
<keyword evidence="2" id="KW-0677">Repeat</keyword>
<dbReference type="PROSITE" id="PS00028">
    <property type="entry name" value="ZINC_FINGER_C2H2_1"/>
    <property type="match status" value="5"/>
</dbReference>
<gene>
    <name evidence="8" type="primary">LOC111359303</name>
</gene>
<evidence type="ECO:0000256" key="1">
    <source>
        <dbReference type="ARBA" id="ARBA00022723"/>
    </source>
</evidence>
<accession>A0A9J7EMG6</accession>
<dbReference type="InterPro" id="IPR013087">
    <property type="entry name" value="Znf_C2H2_type"/>
</dbReference>
<proteinExistence type="predicted"/>
<organism evidence="7 8">
    <name type="scientific">Spodoptera litura</name>
    <name type="common">Asian cotton leafworm</name>
    <dbReference type="NCBI Taxonomy" id="69820"/>
    <lineage>
        <taxon>Eukaryota</taxon>
        <taxon>Metazoa</taxon>
        <taxon>Ecdysozoa</taxon>
        <taxon>Arthropoda</taxon>
        <taxon>Hexapoda</taxon>
        <taxon>Insecta</taxon>
        <taxon>Pterygota</taxon>
        <taxon>Neoptera</taxon>
        <taxon>Endopterygota</taxon>
        <taxon>Lepidoptera</taxon>
        <taxon>Glossata</taxon>
        <taxon>Ditrysia</taxon>
        <taxon>Noctuoidea</taxon>
        <taxon>Noctuidae</taxon>
        <taxon>Amphipyrinae</taxon>
        <taxon>Spodoptera</taxon>
    </lineage>
</organism>
<dbReference type="KEGG" id="sliu:111359303"/>
<keyword evidence="7" id="KW-1185">Reference proteome</keyword>
<keyword evidence="3 5" id="KW-0863">Zinc-finger</keyword>
<dbReference type="GeneID" id="111359303"/>
<dbReference type="PANTHER" id="PTHR24379:SF121">
    <property type="entry name" value="C2H2-TYPE DOMAIN-CONTAINING PROTEIN"/>
    <property type="match status" value="1"/>
</dbReference>
<dbReference type="RefSeq" id="XP_022830559.1">
    <property type="nucleotide sequence ID" value="XM_022974791.1"/>
</dbReference>
<sequence>MNGDKIQYYQAPIAENTAPVGKQVVNPYAIADPANQRDLLKHRISEEFSLFCTLCDLPFVDNAEFEHHNIELHGKKKVLSCNQCDATFRRQDHLKRHIQSLHNSQKYCVCPVCRKDCKRQDILLKHIKRKHSTTAEVFKCRECAFECTTLEDLEKHEFTHLATDRHLCPHCQTTFKRRDHMLRHVKSQHMKQMVECPICRQSYKRKDHVVRHVREKHKMGLLNGKLVSSADIV</sequence>
<protein>
    <submittedName>
        <fullName evidence="8">Zinc finger protein 319-like</fullName>
    </submittedName>
</protein>
<keyword evidence="1" id="KW-0479">Metal-binding</keyword>
<dbReference type="Gene3D" id="3.30.160.60">
    <property type="entry name" value="Classic Zinc Finger"/>
    <property type="match status" value="3"/>
</dbReference>
<evidence type="ECO:0000313" key="8">
    <source>
        <dbReference type="RefSeq" id="XP_022830559.1"/>
    </source>
</evidence>
<dbReference type="PROSITE" id="PS50157">
    <property type="entry name" value="ZINC_FINGER_C2H2_2"/>
    <property type="match status" value="2"/>
</dbReference>
<dbReference type="OrthoDB" id="2687452at2759"/>
<dbReference type="Proteomes" id="UP000301870">
    <property type="component" value="Chromosome 3"/>
</dbReference>